<evidence type="ECO:0000313" key="2">
    <source>
        <dbReference type="EMBL" id="AKF08957.1"/>
    </source>
</evidence>
<evidence type="ECO:0000256" key="1">
    <source>
        <dbReference type="SAM" id="Phobius"/>
    </source>
</evidence>
<evidence type="ECO:0000313" key="3">
    <source>
        <dbReference type="Proteomes" id="UP000034883"/>
    </source>
</evidence>
<dbReference type="Proteomes" id="UP000034883">
    <property type="component" value="Chromosome"/>
</dbReference>
<protein>
    <submittedName>
        <fullName evidence="2">Uncharacterized protein</fullName>
    </submittedName>
</protein>
<keyword evidence="1" id="KW-0472">Membrane</keyword>
<proteinExistence type="predicted"/>
<keyword evidence="3" id="KW-1185">Reference proteome</keyword>
<dbReference type="STRING" id="927083.DB32_006106"/>
<name>A0A0F6YM25_9BACT</name>
<dbReference type="AlphaFoldDB" id="A0A0F6YM25"/>
<dbReference type="RefSeq" id="WP_053236050.1">
    <property type="nucleotide sequence ID" value="NZ_CP011125.1"/>
</dbReference>
<feature type="transmembrane region" description="Helical" evidence="1">
    <location>
        <begin position="29"/>
        <end position="50"/>
    </location>
</feature>
<organism evidence="2 3">
    <name type="scientific">Sandaracinus amylolyticus</name>
    <dbReference type="NCBI Taxonomy" id="927083"/>
    <lineage>
        <taxon>Bacteria</taxon>
        <taxon>Pseudomonadati</taxon>
        <taxon>Myxococcota</taxon>
        <taxon>Polyangia</taxon>
        <taxon>Polyangiales</taxon>
        <taxon>Sandaracinaceae</taxon>
        <taxon>Sandaracinus</taxon>
    </lineage>
</organism>
<dbReference type="KEGG" id="samy:DB32_006106"/>
<sequence>MRLHRTPAHWRPQGAPLRFVSFGDQGRPWWSIAIAIGALALAVVLGVDVVEGLMRPSVRVPMFAILLPLASLAVAIGCAYAAADRLLRGPDGAVELDVARRAMLILRTAGIEGARPADPDAPGYRAPTALELAFDGIESIAVARQQVITQYVWKHSGEKAYRESTTVLRVLALPMGVVLLRDEIPHAVARDRASRIAAAIGVPVRDLG</sequence>
<reference evidence="2 3" key="1">
    <citation type="submission" date="2015-03" db="EMBL/GenBank/DDBJ databases">
        <title>Genome assembly of Sandaracinus amylolyticus DSM 53668.</title>
        <authorList>
            <person name="Sharma G."/>
            <person name="Subramanian S."/>
        </authorList>
    </citation>
    <scope>NUCLEOTIDE SEQUENCE [LARGE SCALE GENOMIC DNA]</scope>
    <source>
        <strain evidence="2 3">DSM 53668</strain>
    </source>
</reference>
<feature type="transmembrane region" description="Helical" evidence="1">
    <location>
        <begin position="62"/>
        <end position="83"/>
    </location>
</feature>
<accession>A0A0F6YM25</accession>
<gene>
    <name evidence="2" type="ORF">DB32_006106</name>
</gene>
<keyword evidence="1" id="KW-1133">Transmembrane helix</keyword>
<keyword evidence="1" id="KW-0812">Transmembrane</keyword>
<dbReference type="EMBL" id="CP011125">
    <property type="protein sequence ID" value="AKF08957.1"/>
    <property type="molecule type" value="Genomic_DNA"/>
</dbReference>